<accession>C5FCR8</accession>
<feature type="transmembrane region" description="Helical" evidence="2">
    <location>
        <begin position="145"/>
        <end position="165"/>
    </location>
</feature>
<dbReference type="Proteomes" id="UP000002035">
    <property type="component" value="Unassembled WGS sequence"/>
</dbReference>
<sequence length="1037" mass="115218">MNWRQWAPKAKWKALGIDRHIALQMLKGGLPPTIVIAMHQSNLVSGVSSNYGFLSAIVAVLAQCLLPRARFTKIIIYSLGSLCVSASICCLGVYCVVKAREHTSPPGAPPGEYNSSACAVAAIWFLFAIWLVNSIRAYRPIELQAPASTFSIFAAITMTRAGVIGSLSTGLEEIRRLLLAFLIGFATSAGVSLFILPTTSRSTFFHSIKDYPAIVKEILDAQVAFVKCSEDEGPWQITRRATIARRRTNTMPKSHKDKAKNDGKENESSESKSKATQLKSAIQNLSSIQSSASAELYFAKQEIAWGKLTAEDLETLFALLRSILLPLSGISMLPEVFRKLTKTVEAADLAEVPVNDYGYRPVVGGRPPLMPGESQYEMPEITEHFVHPLCDRLETAAGLVEAGFQHAFTTLQLIKPPKRHGASSNPQDEEAPEDKYVPGNPRFAAEFERKLDEYFALRKHLPEKWATLTAFAPFHARGSIAQEPRTIQKEFFVLLFIGHLQDILLQAVLELVYFADSKVADGSMKSKRLHFPKRESVKQWFFASDPEEKENEKDDNTAEKEKQKKDSHPLKGRDPLKSRYPDPEHMPPTNTWQRIGSGLRAVSHFLSSEQSLFGVRVAVAAFCSAILAYLQQTQSFFFQTRVIWVVIVTLIGMNPTSGNSLFGLMGRIIGTILATILALVVCLKYYPYLKNPRFIGPTIIGVITFNLIIASELLSRKLGVDKVEAAGLPYYPTYLFGPYRCVAVIAACAISFFWIIFPSPTSAGSRVRKKLGRSLFVLANFYSCMHTSIEVWINQEQGDINDSQSPGRLLDHARTKLLAEEMALLKSLRVFSDFTRYEPPIGGRFPKETYDNIISAIQAILTSMDLMALATRNLERMSGHCSTRSTSPTINNHIPGTIRNRSMSTASRHQVAEGERWIQNLAKAANSPEFRSGVITSVLYHLSAAVTNCLCLPPYLAPPHPFPLARRLRNINEDLLKFKNVENPSFAAIIAIEVLSSMNSTLMYMFENTGATCKRRGIAKTRQSSEGRLSLAVSRFT</sequence>
<dbReference type="InterPro" id="IPR018820">
    <property type="entry name" value="BRE4-related_DUF2421"/>
</dbReference>
<evidence type="ECO:0000313" key="6">
    <source>
        <dbReference type="Proteomes" id="UP000002035"/>
    </source>
</evidence>
<dbReference type="InterPro" id="IPR018823">
    <property type="entry name" value="ArAE_2_N"/>
</dbReference>
<dbReference type="OrthoDB" id="2274698at2759"/>
<dbReference type="VEuPathDB" id="FungiDB:MCYG_00490"/>
<feature type="compositionally biased region" description="Basic residues" evidence="1">
    <location>
        <begin position="242"/>
        <end position="258"/>
    </location>
</feature>
<keyword evidence="2" id="KW-0812">Transmembrane</keyword>
<dbReference type="HOGENOM" id="CLU_001788_0_1_1"/>
<dbReference type="PANTHER" id="PTHR37994:SF4">
    <property type="entry name" value="ER TRANSPORTER 6TM N-TERMINAL DOMAIN-CONTAINING PROTEIN-RELATED"/>
    <property type="match status" value="1"/>
</dbReference>
<feature type="transmembrane region" description="Helical" evidence="2">
    <location>
        <begin position="642"/>
        <end position="662"/>
    </location>
</feature>
<evidence type="ECO:0000259" key="4">
    <source>
        <dbReference type="Pfam" id="PF10337"/>
    </source>
</evidence>
<organism evidence="5 6">
    <name type="scientific">Arthroderma otae (strain ATCC MYA-4605 / CBS 113480)</name>
    <name type="common">Microsporum canis</name>
    <dbReference type="NCBI Taxonomy" id="554155"/>
    <lineage>
        <taxon>Eukaryota</taxon>
        <taxon>Fungi</taxon>
        <taxon>Dikarya</taxon>
        <taxon>Ascomycota</taxon>
        <taxon>Pezizomycotina</taxon>
        <taxon>Eurotiomycetes</taxon>
        <taxon>Eurotiomycetidae</taxon>
        <taxon>Onygenales</taxon>
        <taxon>Arthrodermataceae</taxon>
        <taxon>Microsporum</taxon>
    </lineage>
</organism>
<dbReference type="Pfam" id="PF10337">
    <property type="entry name" value="ArAE_2_N"/>
    <property type="match status" value="1"/>
</dbReference>
<evidence type="ECO:0000256" key="2">
    <source>
        <dbReference type="SAM" id="Phobius"/>
    </source>
</evidence>
<evidence type="ECO:0008006" key="7">
    <source>
        <dbReference type="Google" id="ProtNLM"/>
    </source>
</evidence>
<keyword evidence="2" id="KW-1133">Transmembrane helix</keyword>
<feature type="transmembrane region" description="Helical" evidence="2">
    <location>
        <begin position="177"/>
        <end position="196"/>
    </location>
</feature>
<evidence type="ECO:0000256" key="1">
    <source>
        <dbReference type="SAM" id="MobiDB-lite"/>
    </source>
</evidence>
<feature type="transmembrane region" description="Helical" evidence="2">
    <location>
        <begin position="51"/>
        <end position="67"/>
    </location>
</feature>
<feature type="transmembrane region" description="Helical" evidence="2">
    <location>
        <begin position="613"/>
        <end position="630"/>
    </location>
</feature>
<dbReference type="OMA" id="FYSCMHT"/>
<feature type="region of interest" description="Disordered" evidence="1">
    <location>
        <begin position="879"/>
        <end position="899"/>
    </location>
</feature>
<dbReference type="AlphaFoldDB" id="C5FCR8"/>
<keyword evidence="6" id="KW-1185">Reference proteome</keyword>
<proteinExistence type="predicted"/>
<dbReference type="EMBL" id="DS995701">
    <property type="protein sequence ID" value="EEQ27602.1"/>
    <property type="molecule type" value="Genomic_DNA"/>
</dbReference>
<dbReference type="PANTHER" id="PTHR37994">
    <property type="entry name" value="ARAE_2_N DOMAIN-CONTAINING PROTEIN-RELATED"/>
    <property type="match status" value="1"/>
</dbReference>
<feature type="transmembrane region" description="Helical" evidence="2">
    <location>
        <begin position="74"/>
        <end position="94"/>
    </location>
</feature>
<dbReference type="Pfam" id="PF10334">
    <property type="entry name" value="BRE4"/>
    <property type="match status" value="1"/>
</dbReference>
<reference evidence="6" key="1">
    <citation type="journal article" date="2012" name="MBio">
        <title>Comparative genome analysis of Trichophyton rubrum and related dermatophytes reveals candidate genes involved in infection.</title>
        <authorList>
            <person name="Martinez D.A."/>
            <person name="Oliver B.G."/>
            <person name="Graeser Y."/>
            <person name="Goldberg J.M."/>
            <person name="Li W."/>
            <person name="Martinez-Rossi N.M."/>
            <person name="Monod M."/>
            <person name="Shelest E."/>
            <person name="Barton R.C."/>
            <person name="Birch E."/>
            <person name="Brakhage A.A."/>
            <person name="Chen Z."/>
            <person name="Gurr S.J."/>
            <person name="Heiman D."/>
            <person name="Heitman J."/>
            <person name="Kosti I."/>
            <person name="Rossi A."/>
            <person name="Saif S."/>
            <person name="Samalova M."/>
            <person name="Saunders C.W."/>
            <person name="Shea T."/>
            <person name="Summerbell R.C."/>
            <person name="Xu J."/>
            <person name="Young S."/>
            <person name="Zeng Q."/>
            <person name="Birren B.W."/>
            <person name="Cuomo C.A."/>
            <person name="White T.C."/>
        </authorList>
    </citation>
    <scope>NUCLEOTIDE SEQUENCE [LARGE SCALE GENOMIC DNA]</scope>
    <source>
        <strain evidence="6">ATCC MYA-4605 / CBS 113480</strain>
    </source>
</reference>
<feature type="compositionally biased region" description="Basic and acidic residues" evidence="1">
    <location>
        <begin position="259"/>
        <end position="273"/>
    </location>
</feature>
<keyword evidence="2" id="KW-0472">Membrane</keyword>
<feature type="region of interest" description="Disordered" evidence="1">
    <location>
        <begin position="416"/>
        <end position="439"/>
    </location>
</feature>
<evidence type="ECO:0000259" key="3">
    <source>
        <dbReference type="Pfam" id="PF10334"/>
    </source>
</evidence>
<feature type="region of interest" description="Disordered" evidence="1">
    <location>
        <begin position="545"/>
        <end position="591"/>
    </location>
</feature>
<dbReference type="RefSeq" id="XP_002850386.1">
    <property type="nucleotide sequence ID" value="XM_002850340.1"/>
</dbReference>
<dbReference type="eggNOG" id="KOG4711">
    <property type="taxonomic scope" value="Eukaryota"/>
</dbReference>
<protein>
    <recommendedName>
        <fullName evidence="7">ER transporter 6TM N-terminal domain-containing protein</fullName>
    </recommendedName>
</protein>
<gene>
    <name evidence="5" type="ORF">MCYG_00490</name>
</gene>
<evidence type="ECO:0000313" key="5">
    <source>
        <dbReference type="EMBL" id="EEQ27602.1"/>
    </source>
</evidence>
<feature type="transmembrane region" description="Helical" evidence="2">
    <location>
        <begin position="734"/>
        <end position="757"/>
    </location>
</feature>
<feature type="domain" description="DUF2421" evidence="3">
    <location>
        <begin position="758"/>
        <end position="875"/>
    </location>
</feature>
<feature type="compositionally biased region" description="Polar residues" evidence="1">
    <location>
        <begin position="880"/>
        <end position="899"/>
    </location>
</feature>
<dbReference type="GeneID" id="9225608"/>
<feature type="transmembrane region" description="Helical" evidence="2">
    <location>
        <begin position="668"/>
        <end position="687"/>
    </location>
</feature>
<name>C5FCR8_ARTOC</name>
<feature type="region of interest" description="Disordered" evidence="1">
    <location>
        <begin position="240"/>
        <end position="276"/>
    </location>
</feature>
<feature type="transmembrane region" description="Helical" evidence="2">
    <location>
        <begin position="114"/>
        <end position="133"/>
    </location>
</feature>
<feature type="compositionally biased region" description="Basic and acidic residues" evidence="1">
    <location>
        <begin position="550"/>
        <end position="585"/>
    </location>
</feature>
<dbReference type="STRING" id="554155.C5FCR8"/>
<feature type="domain" description="Putative ER transporter 6TM N-terminal" evidence="4">
    <location>
        <begin position="113"/>
        <end position="344"/>
    </location>
</feature>
<feature type="transmembrane region" description="Helical" evidence="2">
    <location>
        <begin position="694"/>
        <end position="714"/>
    </location>
</feature>